<keyword evidence="15" id="KW-1133">Transmembrane helix</keyword>
<feature type="compositionally biased region" description="Low complexity" evidence="14">
    <location>
        <begin position="14"/>
        <end position="25"/>
    </location>
</feature>
<dbReference type="FunFam" id="1.10.10.60:FF:000053">
    <property type="entry name" value="H6 family homeobox 2"/>
    <property type="match status" value="2"/>
</dbReference>
<dbReference type="InterPro" id="IPR020479">
    <property type="entry name" value="HD_metazoa"/>
</dbReference>
<feature type="compositionally biased region" description="Gly residues" evidence="14">
    <location>
        <begin position="123"/>
        <end position="134"/>
    </location>
</feature>
<keyword evidence="5" id="KW-0805">Transcription regulation</keyword>
<feature type="compositionally biased region" description="Low complexity" evidence="14">
    <location>
        <begin position="424"/>
        <end position="435"/>
    </location>
</feature>
<comment type="caution">
    <text evidence="17">The sequence shown here is derived from an EMBL/GenBank/DDBJ whole genome shotgun (WGS) entry which is preliminary data.</text>
</comment>
<dbReference type="CDD" id="cd00086">
    <property type="entry name" value="homeodomain"/>
    <property type="match status" value="2"/>
</dbReference>
<comment type="similarity">
    <text evidence="10">Belongs to the HMX homeobox family.</text>
</comment>
<evidence type="ECO:0000256" key="10">
    <source>
        <dbReference type="ARBA" id="ARBA00038165"/>
    </source>
</evidence>
<dbReference type="GO" id="GO:0000981">
    <property type="term" value="F:DNA-binding transcription factor activity, RNA polymerase II-specific"/>
    <property type="evidence" value="ECO:0007669"/>
    <property type="project" value="InterPro"/>
</dbReference>
<evidence type="ECO:0000256" key="9">
    <source>
        <dbReference type="ARBA" id="ARBA00023242"/>
    </source>
</evidence>
<dbReference type="PANTHER" id="PTHR46110">
    <property type="entry name" value="HOMEOBOX PROTEIN HMX"/>
    <property type="match status" value="1"/>
</dbReference>
<keyword evidence="3" id="KW-0221">Differentiation</keyword>
<dbReference type="Pfam" id="PF00046">
    <property type="entry name" value="Homeodomain"/>
    <property type="match status" value="2"/>
</dbReference>
<evidence type="ECO:0000256" key="15">
    <source>
        <dbReference type="SAM" id="Phobius"/>
    </source>
</evidence>
<feature type="region of interest" description="Disordered" evidence="14">
    <location>
        <begin position="424"/>
        <end position="453"/>
    </location>
</feature>
<feature type="compositionally biased region" description="Basic and acidic residues" evidence="14">
    <location>
        <begin position="107"/>
        <end position="116"/>
    </location>
</feature>
<evidence type="ECO:0000256" key="6">
    <source>
        <dbReference type="ARBA" id="ARBA00023125"/>
    </source>
</evidence>
<keyword evidence="9 12" id="KW-0539">Nucleus</keyword>
<feature type="DNA-binding region" description="Homeobox" evidence="12">
    <location>
        <begin position="184"/>
        <end position="243"/>
    </location>
</feature>
<dbReference type="PROSITE" id="PS00027">
    <property type="entry name" value="HOMEOBOX_1"/>
    <property type="match status" value="2"/>
</dbReference>
<dbReference type="InterPro" id="IPR009057">
    <property type="entry name" value="Homeodomain-like_sf"/>
</dbReference>
<dbReference type="Proteomes" id="UP001174136">
    <property type="component" value="Unassembled WGS sequence"/>
</dbReference>
<keyword evidence="2" id="KW-0217">Developmental protein</keyword>
<dbReference type="GO" id="GO:0045892">
    <property type="term" value="P:negative regulation of DNA-templated transcription"/>
    <property type="evidence" value="ECO:0007669"/>
    <property type="project" value="TreeGrafter"/>
</dbReference>
<gene>
    <name evidence="17" type="primary">hmx3</name>
    <name evidence="17" type="ORF">N1851_025895</name>
</gene>
<keyword evidence="4" id="KW-0524">Neurogenesis</keyword>
<evidence type="ECO:0000256" key="4">
    <source>
        <dbReference type="ARBA" id="ARBA00022902"/>
    </source>
</evidence>
<comment type="function">
    <text evidence="11">Transcription factor involved in specification of neuronal cell types and which is required for inner ear and hypothalamus development. Binds to the 5'-CAAGTG-3' core sequence.</text>
</comment>
<evidence type="ECO:0000256" key="2">
    <source>
        <dbReference type="ARBA" id="ARBA00022473"/>
    </source>
</evidence>
<evidence type="ECO:0000256" key="14">
    <source>
        <dbReference type="SAM" id="MobiDB-lite"/>
    </source>
</evidence>
<keyword evidence="6 12" id="KW-0238">DNA-binding</keyword>
<evidence type="ECO:0000256" key="7">
    <source>
        <dbReference type="ARBA" id="ARBA00023155"/>
    </source>
</evidence>
<dbReference type="InterPro" id="IPR051300">
    <property type="entry name" value="HMX_Homeobox_TF"/>
</dbReference>
<dbReference type="SUPFAM" id="SSF46689">
    <property type="entry name" value="Homeodomain-like"/>
    <property type="match status" value="2"/>
</dbReference>
<dbReference type="GO" id="GO:0030154">
    <property type="term" value="P:cell differentiation"/>
    <property type="evidence" value="ECO:0007669"/>
    <property type="project" value="UniProtKB-KW"/>
</dbReference>
<dbReference type="EMBL" id="JAOPHQ010004844">
    <property type="protein sequence ID" value="KAK0137884.1"/>
    <property type="molecule type" value="Genomic_DNA"/>
</dbReference>
<keyword evidence="8" id="KW-0804">Transcription</keyword>
<feature type="transmembrane region" description="Helical" evidence="15">
    <location>
        <begin position="619"/>
        <end position="641"/>
    </location>
</feature>
<comment type="subcellular location">
    <subcellularLocation>
        <location evidence="1 12 13">Nucleus</location>
    </subcellularLocation>
</comment>
<dbReference type="SMART" id="SM00389">
    <property type="entry name" value="HOX"/>
    <property type="match status" value="2"/>
</dbReference>
<evidence type="ECO:0000256" key="3">
    <source>
        <dbReference type="ARBA" id="ARBA00022782"/>
    </source>
</evidence>
<feature type="compositionally biased region" description="Acidic residues" evidence="14">
    <location>
        <begin position="157"/>
        <end position="169"/>
    </location>
</feature>
<feature type="region of interest" description="Disordered" evidence="14">
    <location>
        <begin position="1"/>
        <end position="187"/>
    </location>
</feature>
<reference evidence="17" key="1">
    <citation type="journal article" date="2023" name="Front. Mar. Sci.">
        <title>A new Merluccius polli reference genome to investigate the effects of global change in West African waters.</title>
        <authorList>
            <person name="Mateo J.L."/>
            <person name="Blanco-Fernandez C."/>
            <person name="Garcia-Vazquez E."/>
            <person name="Machado-Schiaffino G."/>
        </authorList>
    </citation>
    <scope>NUCLEOTIDE SEQUENCE</scope>
    <source>
        <strain evidence="17">C29</strain>
        <tissue evidence="17">Fin</tissue>
    </source>
</reference>
<keyword evidence="15" id="KW-0812">Transmembrane</keyword>
<protein>
    <submittedName>
        <fullName evidence="17">Homeobox protein HMX3</fullName>
    </submittedName>
</protein>
<evidence type="ECO:0000256" key="11">
    <source>
        <dbReference type="ARBA" id="ARBA00053510"/>
    </source>
</evidence>
<dbReference type="AlphaFoldDB" id="A0AA47MD49"/>
<keyword evidence="15" id="KW-0472">Membrane</keyword>
<evidence type="ECO:0000313" key="17">
    <source>
        <dbReference type="EMBL" id="KAK0137884.1"/>
    </source>
</evidence>
<dbReference type="GO" id="GO:0000977">
    <property type="term" value="F:RNA polymerase II transcription regulatory region sequence-specific DNA binding"/>
    <property type="evidence" value="ECO:0007669"/>
    <property type="project" value="TreeGrafter"/>
</dbReference>
<feature type="domain" description="Homeobox" evidence="16">
    <location>
        <begin position="451"/>
        <end position="511"/>
    </location>
</feature>
<organism evidence="17 18">
    <name type="scientific">Merluccius polli</name>
    <name type="common">Benguela hake</name>
    <name type="synonym">Merluccius cadenati</name>
    <dbReference type="NCBI Taxonomy" id="89951"/>
    <lineage>
        <taxon>Eukaryota</taxon>
        <taxon>Metazoa</taxon>
        <taxon>Chordata</taxon>
        <taxon>Craniata</taxon>
        <taxon>Vertebrata</taxon>
        <taxon>Euteleostomi</taxon>
        <taxon>Actinopterygii</taxon>
        <taxon>Neopterygii</taxon>
        <taxon>Teleostei</taxon>
        <taxon>Neoteleostei</taxon>
        <taxon>Acanthomorphata</taxon>
        <taxon>Zeiogadaria</taxon>
        <taxon>Gadariae</taxon>
        <taxon>Gadiformes</taxon>
        <taxon>Gadoidei</taxon>
        <taxon>Merlucciidae</taxon>
        <taxon>Merluccius</taxon>
    </lineage>
</organism>
<feature type="region of interest" description="Disordered" evidence="14">
    <location>
        <begin position="347"/>
        <end position="366"/>
    </location>
</feature>
<feature type="compositionally biased region" description="Low complexity" evidence="14">
    <location>
        <begin position="32"/>
        <end position="41"/>
    </location>
</feature>
<dbReference type="InterPro" id="IPR001356">
    <property type="entry name" value="HD"/>
</dbReference>
<keyword evidence="7 12" id="KW-0371">Homeobox</keyword>
<dbReference type="InterPro" id="IPR017970">
    <property type="entry name" value="Homeobox_CS"/>
</dbReference>
<dbReference type="Gene3D" id="1.10.10.60">
    <property type="entry name" value="Homeodomain-like"/>
    <property type="match status" value="2"/>
</dbReference>
<evidence type="ECO:0000313" key="18">
    <source>
        <dbReference type="Proteomes" id="UP001174136"/>
    </source>
</evidence>
<evidence type="ECO:0000256" key="5">
    <source>
        <dbReference type="ARBA" id="ARBA00023015"/>
    </source>
</evidence>
<sequence>MIHDRDPMDPSPRPSFSSSRSSSSFLIENLLRSPRSSAYRRASADHDAEETADLPMEALDRPGASRVEPAHNTSRSPPRCYRPRNSVDLESPRSTSDPDSPTITDSGRGDSDREQSQDEEDISGGGGGKGGGGASPATFADDAHGHSSCFTRQVADGYDDDDDDDDDDAAAAAGGGNAKAAERKKKTRTVFSRSQVFRLEATFDLRRYLSSSERAVLAASLQLSETQVKIWFQNRRNKWKRQIAADAEAGGNAPGAMPYSAQRIVRVPILYHENHVPVTLPQMMASSSPLVGYSDGLNYPLSHHHLGHPLAFVTSQMTGKMNKEDLPCRTASFAFTIDNILNLKQNNNNSKFEAPDSKEETDRESVCKSDFPVRYAEVDLYAIRRRHQSDSLSYDQVQTTRLHRDASAALDVCRDGAAGLDSCSRSESAHSSSDDGSSEQHKETSTDTKAAVKKKTRTIFSKRQVFQLEATFNMKRYLSSAERACLANSLQLTETQVKIWFQNRRNKLKRQISTDLEGPVSVDRHSDAATNVQLPTFYKDSNLLGGCLVPMHFPMMYPTTTNTAPYIYFSNAVRSLAAVTANQSARLSTCSLNRRCAQISALLEFLMSAALSSSSWSEWTLITEIIIHYSLVYFVAFAVIFKW</sequence>
<evidence type="ECO:0000259" key="16">
    <source>
        <dbReference type="PROSITE" id="PS50071"/>
    </source>
</evidence>
<feature type="domain" description="Homeobox" evidence="16">
    <location>
        <begin position="182"/>
        <end position="242"/>
    </location>
</feature>
<feature type="compositionally biased region" description="Low complexity" evidence="14">
    <location>
        <begin position="92"/>
        <end position="106"/>
    </location>
</feature>
<feature type="DNA-binding region" description="Homeobox" evidence="12">
    <location>
        <begin position="453"/>
        <end position="512"/>
    </location>
</feature>
<evidence type="ECO:0000256" key="8">
    <source>
        <dbReference type="ARBA" id="ARBA00023163"/>
    </source>
</evidence>
<proteinExistence type="inferred from homology"/>
<dbReference type="GO" id="GO:0005634">
    <property type="term" value="C:nucleus"/>
    <property type="evidence" value="ECO:0007669"/>
    <property type="project" value="UniProtKB-SubCell"/>
</dbReference>
<accession>A0AA47MD49</accession>
<name>A0AA47MD49_MERPO</name>
<feature type="compositionally biased region" description="Basic and acidic residues" evidence="14">
    <location>
        <begin position="353"/>
        <end position="366"/>
    </location>
</feature>
<evidence type="ECO:0000256" key="1">
    <source>
        <dbReference type="ARBA" id="ARBA00004123"/>
    </source>
</evidence>
<dbReference type="GO" id="GO:0007399">
    <property type="term" value="P:nervous system development"/>
    <property type="evidence" value="ECO:0007669"/>
    <property type="project" value="UniProtKB-KW"/>
</dbReference>
<dbReference type="PROSITE" id="PS50071">
    <property type="entry name" value="HOMEOBOX_2"/>
    <property type="match status" value="2"/>
</dbReference>
<evidence type="ECO:0000256" key="13">
    <source>
        <dbReference type="RuleBase" id="RU000682"/>
    </source>
</evidence>
<dbReference type="PANTHER" id="PTHR46110:SF1">
    <property type="entry name" value="HOMEOBOX PROTEIN HMX1"/>
    <property type="match status" value="1"/>
</dbReference>
<evidence type="ECO:0000256" key="12">
    <source>
        <dbReference type="PROSITE-ProRule" id="PRU00108"/>
    </source>
</evidence>
<dbReference type="PRINTS" id="PR00024">
    <property type="entry name" value="HOMEOBOX"/>
</dbReference>
<keyword evidence="18" id="KW-1185">Reference proteome</keyword>